<evidence type="ECO:0000256" key="2">
    <source>
        <dbReference type="ARBA" id="ARBA00022771"/>
    </source>
</evidence>
<accession>A0A815NWE5</accession>
<evidence type="ECO:0000313" key="5">
    <source>
        <dbReference type="EMBL" id="CAF1439589.1"/>
    </source>
</evidence>
<keyword evidence="2" id="KW-0863">Zinc-finger</keyword>
<dbReference type="SUPFAM" id="SSF57850">
    <property type="entry name" value="RING/U-box"/>
    <property type="match status" value="2"/>
</dbReference>
<dbReference type="Proteomes" id="UP000663891">
    <property type="component" value="Unassembled WGS sequence"/>
</dbReference>
<dbReference type="EMBL" id="CAJNON010001203">
    <property type="protein sequence ID" value="CAF1439589.1"/>
    <property type="molecule type" value="Genomic_DNA"/>
</dbReference>
<dbReference type="Pfam" id="PF00569">
    <property type="entry name" value="ZZ"/>
    <property type="match status" value="1"/>
</dbReference>
<dbReference type="AlphaFoldDB" id="A0A815NWE5"/>
<evidence type="ECO:0000256" key="1">
    <source>
        <dbReference type="ARBA" id="ARBA00022723"/>
    </source>
</evidence>
<protein>
    <recommendedName>
        <fullName evidence="4">ZZ-type domain-containing protein</fullName>
    </recommendedName>
</protein>
<name>A0A815NWE5_9BILA</name>
<dbReference type="GO" id="GO:0008270">
    <property type="term" value="F:zinc ion binding"/>
    <property type="evidence" value="ECO:0007669"/>
    <property type="project" value="UniProtKB-KW"/>
</dbReference>
<feature type="domain" description="ZZ-type" evidence="4">
    <location>
        <begin position="4"/>
        <end position="31"/>
    </location>
</feature>
<reference evidence="5" key="1">
    <citation type="submission" date="2021-02" db="EMBL/GenBank/DDBJ databases">
        <authorList>
            <person name="Nowell W R."/>
        </authorList>
    </citation>
    <scope>NUCLEOTIDE SEQUENCE</scope>
</reference>
<keyword evidence="3" id="KW-0862">Zinc</keyword>
<evidence type="ECO:0000259" key="4">
    <source>
        <dbReference type="Pfam" id="PF00569"/>
    </source>
</evidence>
<dbReference type="OrthoDB" id="441278at2759"/>
<sequence length="121" mass="14027">MLPTKGDRYKCLFCLDVDFCELCKSTSRPNHDSDHLLLCIKDSSVYQRSVYISNRSRLCHDGIKCDSCLINPVIGIRYECCCEINLCEKCEFIDIHDQNHHRTKITAPIGFNQKQTNHVIF</sequence>
<dbReference type="InterPro" id="IPR043145">
    <property type="entry name" value="Znf_ZZ_sf"/>
</dbReference>
<proteinExistence type="predicted"/>
<organism evidence="5 6">
    <name type="scientific">Adineta steineri</name>
    <dbReference type="NCBI Taxonomy" id="433720"/>
    <lineage>
        <taxon>Eukaryota</taxon>
        <taxon>Metazoa</taxon>
        <taxon>Spiralia</taxon>
        <taxon>Gnathifera</taxon>
        <taxon>Rotifera</taxon>
        <taxon>Eurotatoria</taxon>
        <taxon>Bdelloidea</taxon>
        <taxon>Adinetida</taxon>
        <taxon>Adinetidae</taxon>
        <taxon>Adineta</taxon>
    </lineage>
</organism>
<dbReference type="Gene3D" id="3.30.60.90">
    <property type="match status" value="2"/>
</dbReference>
<keyword evidence="1" id="KW-0479">Metal-binding</keyword>
<evidence type="ECO:0000256" key="3">
    <source>
        <dbReference type="ARBA" id="ARBA00022833"/>
    </source>
</evidence>
<gene>
    <name evidence="5" type="ORF">VCS650_LOCUS38801</name>
</gene>
<dbReference type="InterPro" id="IPR000433">
    <property type="entry name" value="Znf_ZZ"/>
</dbReference>
<comment type="caution">
    <text evidence="5">The sequence shown here is derived from an EMBL/GenBank/DDBJ whole genome shotgun (WGS) entry which is preliminary data.</text>
</comment>
<evidence type="ECO:0000313" key="6">
    <source>
        <dbReference type="Proteomes" id="UP000663891"/>
    </source>
</evidence>